<evidence type="ECO:0000313" key="2">
    <source>
        <dbReference type="Proteomes" id="UP001177260"/>
    </source>
</evidence>
<accession>A0ACC3AR03</accession>
<protein>
    <submittedName>
        <fullName evidence="1">Uncharacterized protein</fullName>
    </submittedName>
</protein>
<proteinExistence type="predicted"/>
<dbReference type="Proteomes" id="UP001177260">
    <property type="component" value="Unassembled WGS sequence"/>
</dbReference>
<reference evidence="1 2" key="1">
    <citation type="journal article" date="2023" name="ACS Omega">
        <title>Identification of the Neoaspergillic Acid Biosynthesis Gene Cluster by Establishing an In Vitro CRISPR-Ribonucleoprotein Genetic System in Aspergillus melleus.</title>
        <authorList>
            <person name="Yuan B."/>
            <person name="Grau M.F."/>
            <person name="Murata R.M."/>
            <person name="Torok T."/>
            <person name="Venkateswaran K."/>
            <person name="Stajich J.E."/>
            <person name="Wang C.C.C."/>
        </authorList>
    </citation>
    <scope>NUCLEOTIDE SEQUENCE [LARGE SCALE GENOMIC DNA]</scope>
    <source>
        <strain evidence="1 2">IMV 1140</strain>
    </source>
</reference>
<comment type="caution">
    <text evidence="1">The sequence shown here is derived from an EMBL/GenBank/DDBJ whole genome shotgun (WGS) entry which is preliminary data.</text>
</comment>
<name>A0ACC3AR03_9EURO</name>
<sequence length="384" mass="41745">MTQSDQSAFRIHDTRFLSILGTTPTLDLLYENTSYPFAHEAGIYLRSTNTLIVTSARLTEHIATDETPTQTQPQPQKQSVRITRINLSTTPVSCSEIPTTIPMANGGVNASPNDDNTVLICGQGYLDSPSGIYSLSLTEPYESKLLVGSFYGRPFNSVNDVVVHSDGSVWFTDPTYGFEQGYRERPRLPSQVYRWCPPSSLSSSSFSSSSSSSGSTVVGEVAAGLRDRKIEVGKEEGSIRAMADGFGKPNGICFSPDEKTLYVTDTDWLVGDGRVDDARVSSIYAFDISTYHSSPFLTNRRLFAMTDSGIPDGIKCDLEGNVYSGCGDGIHVWSPGGVLLGRILIDGGVANFCFGREGEIFALNEHRFWRVKLGGHVRGALLGV</sequence>
<gene>
    <name evidence="1" type="ORF">N8T08_010638</name>
</gene>
<organism evidence="1 2">
    <name type="scientific">Aspergillus melleus</name>
    <dbReference type="NCBI Taxonomy" id="138277"/>
    <lineage>
        <taxon>Eukaryota</taxon>
        <taxon>Fungi</taxon>
        <taxon>Dikarya</taxon>
        <taxon>Ascomycota</taxon>
        <taxon>Pezizomycotina</taxon>
        <taxon>Eurotiomycetes</taxon>
        <taxon>Eurotiomycetidae</taxon>
        <taxon>Eurotiales</taxon>
        <taxon>Aspergillaceae</taxon>
        <taxon>Aspergillus</taxon>
        <taxon>Aspergillus subgen. Circumdati</taxon>
    </lineage>
</organism>
<dbReference type="EMBL" id="JAOPJF010000089">
    <property type="protein sequence ID" value="KAK1140161.1"/>
    <property type="molecule type" value="Genomic_DNA"/>
</dbReference>
<keyword evidence="2" id="KW-1185">Reference proteome</keyword>
<evidence type="ECO:0000313" key="1">
    <source>
        <dbReference type="EMBL" id="KAK1140161.1"/>
    </source>
</evidence>